<accession>E7GEE8</accession>
<dbReference type="Proteomes" id="UP000003157">
    <property type="component" value="Unassembled WGS sequence"/>
</dbReference>
<dbReference type="Gene3D" id="3.90.1530.30">
    <property type="match status" value="1"/>
</dbReference>
<dbReference type="STRING" id="100884.GCA_000269565_03646"/>
<proteinExistence type="predicted"/>
<dbReference type="EMBL" id="ADKX01000046">
    <property type="protein sequence ID" value="EFW03629.1"/>
    <property type="molecule type" value="Genomic_DNA"/>
</dbReference>
<feature type="compositionally biased region" description="Polar residues" evidence="1">
    <location>
        <begin position="9"/>
        <end position="20"/>
    </location>
</feature>
<organism evidence="3 4">
    <name type="scientific">Coprobacillus cateniformis</name>
    <dbReference type="NCBI Taxonomy" id="100884"/>
    <lineage>
        <taxon>Bacteria</taxon>
        <taxon>Bacillati</taxon>
        <taxon>Bacillota</taxon>
        <taxon>Erysipelotrichia</taxon>
        <taxon>Erysipelotrichales</taxon>
        <taxon>Coprobacillaceae</taxon>
        <taxon>Coprobacillus</taxon>
    </lineage>
</organism>
<feature type="region of interest" description="Disordered" evidence="1">
    <location>
        <begin position="1"/>
        <end position="20"/>
    </location>
</feature>
<dbReference type="Pfam" id="PF02195">
    <property type="entry name" value="ParB_N"/>
    <property type="match status" value="1"/>
</dbReference>
<dbReference type="InterPro" id="IPR003115">
    <property type="entry name" value="ParB_N"/>
</dbReference>
<evidence type="ECO:0000259" key="2">
    <source>
        <dbReference type="Pfam" id="PF02195"/>
    </source>
</evidence>
<name>E7GEE8_9FIRM</name>
<comment type="caution">
    <text evidence="3">The sequence shown here is derived from an EMBL/GenBank/DDBJ whole genome shotgun (WGS) entry which is preliminary data.</text>
</comment>
<gene>
    <name evidence="3" type="ORF">HMPREF9488_03320</name>
</gene>
<dbReference type="SUPFAM" id="SSF110849">
    <property type="entry name" value="ParB/Sulfiredoxin"/>
    <property type="match status" value="1"/>
</dbReference>
<dbReference type="AlphaFoldDB" id="E7GEE8"/>
<dbReference type="GeneID" id="78231398"/>
<evidence type="ECO:0000313" key="4">
    <source>
        <dbReference type="Proteomes" id="UP000003157"/>
    </source>
</evidence>
<dbReference type="InterPro" id="IPR036086">
    <property type="entry name" value="ParB/Sulfiredoxin_sf"/>
</dbReference>
<sequence>MPPKKKSMSDTGTHKASSSSLFSALGDGIDVTGFDPDSKTVSETSRFRTEYLELSKIIDNKSNNFRALDTFYLELSIAKVGQLQPIILVPEVVEGKSTGLYEIKVGSRRFAALNRLLEKAFKKSNQKDIEKYSKAFAIILPYGATQDEIETIYRETNTTARPLTVEEVFAHFDGIFKISDTGEFVHIPKGVNKYEYVSKEFKRMGFDFSATKVKEYLTIYSASDKRVTDWFEDKLLTRQQAVEVSRMPSAMQISVMDKFEQMTTKEISDYIKTYMLEKKTEKLTKKMRGIDAISFVIKSNKNLKHIAVMENIRFQSEDEKLSFLSQIQELQDHLNKIEKLLK</sequence>
<reference evidence="3 4" key="1">
    <citation type="submission" date="2010-12" db="EMBL/GenBank/DDBJ databases">
        <title>The Genome Sequence of Coprobacillus sp. strain 29_1.</title>
        <authorList>
            <consortium name="The Broad Institute Genome Sequencing Platform"/>
            <person name="Earl A."/>
            <person name="Ward D."/>
            <person name="Feldgarden M."/>
            <person name="Gevers D."/>
            <person name="Daigneault M."/>
            <person name="Sibley C.D."/>
            <person name="White A."/>
            <person name="Strauss J."/>
            <person name="Allen-Vercoe E."/>
            <person name="Young S.K."/>
            <person name="Zeng Q."/>
            <person name="Gargeya S."/>
            <person name="Fitzgerald M."/>
            <person name="Haas B."/>
            <person name="Abouelleil A."/>
            <person name="Alvarado L."/>
            <person name="Arachchi H.M."/>
            <person name="Berlin A."/>
            <person name="Brown A."/>
            <person name="Chapman S.B."/>
            <person name="Chen Z."/>
            <person name="Dunbar C."/>
            <person name="Freedman E."/>
            <person name="Gearin G."/>
            <person name="Gellesch M."/>
            <person name="Goldberg J."/>
            <person name="Griggs A."/>
            <person name="Gujja S."/>
            <person name="Heilman E."/>
            <person name="Heiman D."/>
            <person name="Howarth C."/>
            <person name="Larson L."/>
            <person name="Lui A."/>
            <person name="MacDonald P.J.P."/>
            <person name="Mehta T."/>
            <person name="Montmayeur A."/>
            <person name="Murphy C."/>
            <person name="Neiman D."/>
            <person name="Pearson M."/>
            <person name="Priest M."/>
            <person name="Roberts A."/>
            <person name="Saif S."/>
            <person name="Shea T."/>
            <person name="Shenoy N."/>
            <person name="Sisk P."/>
            <person name="Stolte C."/>
            <person name="Sykes S."/>
            <person name="White J."/>
            <person name="Yandava C."/>
            <person name="Nusbaum C."/>
            <person name="Birren B."/>
        </authorList>
    </citation>
    <scope>NUCLEOTIDE SEQUENCE [LARGE SCALE GENOMIC DNA]</scope>
    <source>
        <strain evidence="3 4">29_1</strain>
    </source>
</reference>
<feature type="domain" description="ParB-like N-terminal" evidence="2">
    <location>
        <begin position="52"/>
        <end position="119"/>
    </location>
</feature>
<protein>
    <recommendedName>
        <fullName evidence="2">ParB-like N-terminal domain-containing protein</fullName>
    </recommendedName>
</protein>
<keyword evidence="4" id="KW-1185">Reference proteome</keyword>
<dbReference type="HOGENOM" id="CLU_810651_0_0_9"/>
<evidence type="ECO:0000313" key="3">
    <source>
        <dbReference type="EMBL" id="EFW03629.1"/>
    </source>
</evidence>
<evidence type="ECO:0000256" key="1">
    <source>
        <dbReference type="SAM" id="MobiDB-lite"/>
    </source>
</evidence>
<dbReference type="RefSeq" id="WP_008790402.1">
    <property type="nucleotide sequence ID" value="NZ_AKCB01000004.1"/>
</dbReference>